<proteinExistence type="predicted"/>
<sequence length="122" mass="14645">MEKSKWTVNAYKKDNGEEPAAEFLNSLPAKERAKVLRTIQLLGEFGPMLRMPHRRPIDQDIYELRTVLGNNIFRVFHFHYENGEFILLNGFRKKTQKTPQSEIDRAKRYRDDYLRQKWRDST</sequence>
<dbReference type="RefSeq" id="WP_065524130.1">
    <property type="nucleotide sequence ID" value="NZ_CP016540.2"/>
</dbReference>
<evidence type="ECO:0008006" key="3">
    <source>
        <dbReference type="Google" id="ProtNLM"/>
    </source>
</evidence>
<keyword evidence="2" id="KW-1185">Reference proteome</keyword>
<dbReference type="KEGG" id="pll:I858_000420"/>
<reference evidence="1" key="1">
    <citation type="submission" date="2016-10" db="EMBL/GenBank/DDBJ databases">
        <authorList>
            <person name="See-Too W.S."/>
        </authorList>
    </citation>
    <scope>NUCLEOTIDE SEQUENCE</scope>
    <source>
        <strain evidence="1">L10.15</strain>
    </source>
</reference>
<dbReference type="Pfam" id="PF05973">
    <property type="entry name" value="Gp49"/>
    <property type="match status" value="1"/>
</dbReference>
<evidence type="ECO:0000313" key="2">
    <source>
        <dbReference type="Proteomes" id="UP000053354"/>
    </source>
</evidence>
<organism evidence="1 2">
    <name type="scientific">Planococcus versutus</name>
    <dbReference type="NCBI Taxonomy" id="1302659"/>
    <lineage>
        <taxon>Bacteria</taxon>
        <taxon>Bacillati</taxon>
        <taxon>Bacillota</taxon>
        <taxon>Bacilli</taxon>
        <taxon>Bacillales</taxon>
        <taxon>Caryophanaceae</taxon>
        <taxon>Planococcus</taxon>
    </lineage>
</organism>
<gene>
    <name evidence="1" type="ORF">I858_000420</name>
</gene>
<protein>
    <recommendedName>
        <fullName evidence="3">Addiction module toxin RelE</fullName>
    </recommendedName>
</protein>
<accession>A0A1B1RX82</accession>
<dbReference type="STRING" id="1302659.I858_000420"/>
<evidence type="ECO:0000313" key="1">
    <source>
        <dbReference type="EMBL" id="ANU25540.1"/>
    </source>
</evidence>
<dbReference type="Proteomes" id="UP000053354">
    <property type="component" value="Chromosome"/>
</dbReference>
<dbReference type="EMBL" id="CP016540">
    <property type="protein sequence ID" value="ANU25540.1"/>
    <property type="molecule type" value="Genomic_DNA"/>
</dbReference>
<dbReference type="InterPro" id="IPR009241">
    <property type="entry name" value="HigB-like"/>
</dbReference>
<name>A0A1B1RX82_9BACL</name>
<dbReference type="AlphaFoldDB" id="A0A1B1RX82"/>
<dbReference type="OrthoDB" id="573082at2"/>